<dbReference type="InterPro" id="IPR015943">
    <property type="entry name" value="WD40/YVTN_repeat-like_dom_sf"/>
</dbReference>
<dbReference type="Pfam" id="PF00069">
    <property type="entry name" value="Pkinase"/>
    <property type="match status" value="1"/>
</dbReference>
<dbReference type="InterPro" id="IPR011009">
    <property type="entry name" value="Kinase-like_dom_sf"/>
</dbReference>
<dbReference type="Gene3D" id="1.10.510.10">
    <property type="entry name" value="Transferase(Phosphotransferase) domain 1"/>
    <property type="match status" value="1"/>
</dbReference>
<dbReference type="EMBL" id="PVNL01000105">
    <property type="protein sequence ID" value="PRQ03944.1"/>
    <property type="molecule type" value="Genomic_DNA"/>
</dbReference>
<dbReference type="Gene3D" id="2.130.10.10">
    <property type="entry name" value="YVTN repeat-like/Quinoprotein amine dehydrogenase"/>
    <property type="match status" value="3"/>
</dbReference>
<dbReference type="PANTHER" id="PTHR43289">
    <property type="entry name" value="MITOGEN-ACTIVATED PROTEIN KINASE KINASE KINASE 20-RELATED"/>
    <property type="match status" value="1"/>
</dbReference>
<dbReference type="PANTHER" id="PTHR43289:SF6">
    <property type="entry name" value="SERINE_THREONINE-PROTEIN KINASE NEKL-3"/>
    <property type="match status" value="1"/>
</dbReference>
<dbReference type="OrthoDB" id="9765809at2"/>
<dbReference type="InterPro" id="IPR001680">
    <property type="entry name" value="WD40_rpt"/>
</dbReference>
<dbReference type="PROSITE" id="PS50011">
    <property type="entry name" value="PROTEIN_KINASE_DOM"/>
    <property type="match status" value="1"/>
</dbReference>
<keyword evidence="4" id="KW-0067">ATP-binding</keyword>
<sequence length="1103" mass="117976">MLVATEPIPDATFRLDVQCPPLDELAAFLDGRASDQDRVSAHLRTCSRCSDVVAVASTQAGATVSEIWSDPDTAPPQTPGRYNLERIVGRGGQALVWAAHDTSIGREVAFKELKLNAQTQLAAARARFLHSARISARLSHPVILPVHDLGVRESGAAFYTMPLVEGETLAASIVSRPTLASRLELLPHVVDVCNAIAFAHSRGVIHRDINPANVMVGRFGETALIDWGLAAQGHGDASTTGQRDAKLTAAGQVNGTPSYMSPEQADARPTDVRTDVWGIGGLLFALATGRALYAEPSSQLAIARARTGTRPAVGDLERHTPEELVAIIDVALAFEPARRYPTAAALGADLRAFIAGREVSVFRYSRVRRLSRFVARHRGLVTAGALTFSSMAAALAVSTAAYQDERAASMAWQAAADRADQAEQLAVAASDESELNLAIAHDNSAERLRADGFVIEGALHSLAALRSLARAGPPSPEHDLIEARAISVIEGAQRRPLRRVEWRVRSDKLPSGARIVSAVSPDTGEIAVGGLPGVVRVFAAESGRELRRVPTASDQVHDLVWLPGGELAIAGPDGIELHDGQGAMSGRATPGEEGRRWLFTTPIPGALLVVHERGRVELIDDANPGLAGPRGEVAPQIEGAALLADGHTLVVSTPNPELLVWDVDTRRLLRRIPLTRPAQLLEPAPDGVHVLVGAEGWLYRVNVADSEESRFPQPFPDGFAAIAWLGDREAIIVDKSGLVDVVNTRSGDSQFKSQHGPVGSSASLVVDRGRVTVIGDDMLTQWTFDPAWDGEVSFSITDFVSIPEIVSTTCVSDGLNFMIGTHEGVWALGPPETGRARYLATDGHAVFSPERGPAGEVIAAAGDELWIWAADDALVRRHALDGPSRAARFSADGRRYAALSLPDQLIVWDASDGTRLREWTLESPGFRIALTHDGSEVAVVGKQGSVSVYDVASGERVAQLAVAERWSNLEFMPDGRLLAAGDRGVFSWSPHDPLPARLLHPLGDTYVRLSASDSGRLALADGATQSVLINMDTAQVVPLPDAPGYCLLADEDMLVLDGELSLRRRATTFATVPLDADSRRAELERDLRARLVGFEILPEVTEP</sequence>
<protein>
    <submittedName>
        <fullName evidence="6">Serine/threonine-protein kinase PknD</fullName>
        <ecNumber evidence="6">2.7.11.1</ecNumber>
    </submittedName>
</protein>
<gene>
    <name evidence="6" type="primary">pknD_6</name>
    <name evidence="6" type="ORF">ENSA7_51410</name>
</gene>
<dbReference type="Gene3D" id="3.30.200.20">
    <property type="entry name" value="Phosphorylase Kinase, domain 1"/>
    <property type="match status" value="1"/>
</dbReference>
<feature type="domain" description="Protein kinase" evidence="5">
    <location>
        <begin position="82"/>
        <end position="354"/>
    </location>
</feature>
<dbReference type="GO" id="GO:0005524">
    <property type="term" value="F:ATP binding"/>
    <property type="evidence" value="ECO:0007669"/>
    <property type="project" value="UniProtKB-KW"/>
</dbReference>
<evidence type="ECO:0000256" key="4">
    <source>
        <dbReference type="ARBA" id="ARBA00022840"/>
    </source>
</evidence>
<evidence type="ECO:0000256" key="1">
    <source>
        <dbReference type="ARBA" id="ARBA00022679"/>
    </source>
</evidence>
<dbReference type="GO" id="GO:0004674">
    <property type="term" value="F:protein serine/threonine kinase activity"/>
    <property type="evidence" value="ECO:0007669"/>
    <property type="project" value="UniProtKB-EC"/>
</dbReference>
<accession>A0A2S9YFR0</accession>
<evidence type="ECO:0000313" key="6">
    <source>
        <dbReference type="EMBL" id="PRQ03944.1"/>
    </source>
</evidence>
<proteinExistence type="predicted"/>
<dbReference type="SUPFAM" id="SSF101908">
    <property type="entry name" value="Putative isomerase YbhE"/>
    <property type="match status" value="1"/>
</dbReference>
<evidence type="ECO:0000256" key="2">
    <source>
        <dbReference type="ARBA" id="ARBA00022741"/>
    </source>
</evidence>
<dbReference type="InterPro" id="IPR000719">
    <property type="entry name" value="Prot_kinase_dom"/>
</dbReference>
<evidence type="ECO:0000259" key="5">
    <source>
        <dbReference type="PROSITE" id="PS50011"/>
    </source>
</evidence>
<dbReference type="SMART" id="SM00320">
    <property type="entry name" value="WD40"/>
    <property type="match status" value="4"/>
</dbReference>
<evidence type="ECO:0000313" key="7">
    <source>
        <dbReference type="Proteomes" id="UP000238823"/>
    </source>
</evidence>
<dbReference type="SUPFAM" id="SSF50998">
    <property type="entry name" value="Quinoprotein alcohol dehydrogenase-like"/>
    <property type="match status" value="1"/>
</dbReference>
<name>A0A2S9YFR0_9BACT</name>
<dbReference type="SUPFAM" id="SSF56112">
    <property type="entry name" value="Protein kinase-like (PK-like)"/>
    <property type="match status" value="1"/>
</dbReference>
<comment type="caution">
    <text evidence="6">The sequence shown here is derived from an EMBL/GenBank/DDBJ whole genome shotgun (WGS) entry which is preliminary data.</text>
</comment>
<dbReference type="EC" id="2.7.11.1" evidence="6"/>
<dbReference type="Pfam" id="PF13360">
    <property type="entry name" value="PQQ_2"/>
    <property type="match status" value="1"/>
</dbReference>
<evidence type="ECO:0000256" key="3">
    <source>
        <dbReference type="ARBA" id="ARBA00022777"/>
    </source>
</evidence>
<dbReference type="InterPro" id="IPR011047">
    <property type="entry name" value="Quinoprotein_ADH-like_sf"/>
</dbReference>
<keyword evidence="2" id="KW-0547">Nucleotide-binding</keyword>
<dbReference type="CDD" id="cd14014">
    <property type="entry name" value="STKc_PknB_like"/>
    <property type="match status" value="1"/>
</dbReference>
<organism evidence="6 7">
    <name type="scientific">Enhygromyxa salina</name>
    <dbReference type="NCBI Taxonomy" id="215803"/>
    <lineage>
        <taxon>Bacteria</taxon>
        <taxon>Pseudomonadati</taxon>
        <taxon>Myxococcota</taxon>
        <taxon>Polyangia</taxon>
        <taxon>Nannocystales</taxon>
        <taxon>Nannocystaceae</taxon>
        <taxon>Enhygromyxa</taxon>
    </lineage>
</organism>
<keyword evidence="3 6" id="KW-0418">Kinase</keyword>
<keyword evidence="1 6" id="KW-0808">Transferase</keyword>
<dbReference type="InterPro" id="IPR002372">
    <property type="entry name" value="PQQ_rpt_dom"/>
</dbReference>
<reference evidence="6 7" key="1">
    <citation type="submission" date="2018-03" db="EMBL/GenBank/DDBJ databases">
        <title>Draft Genome Sequences of the Obligatory Marine Myxobacteria Enhygromyxa salina SWB007.</title>
        <authorList>
            <person name="Poehlein A."/>
            <person name="Moghaddam J.A."/>
            <person name="Harms H."/>
            <person name="Alanjari M."/>
            <person name="Koenig G.M."/>
            <person name="Daniel R."/>
            <person name="Schaeberle T.F."/>
        </authorList>
    </citation>
    <scope>NUCLEOTIDE SEQUENCE [LARGE SCALE GENOMIC DNA]</scope>
    <source>
        <strain evidence="6 7">SWB007</strain>
    </source>
</reference>
<dbReference type="Proteomes" id="UP000238823">
    <property type="component" value="Unassembled WGS sequence"/>
</dbReference>
<dbReference type="AlphaFoldDB" id="A0A2S9YFR0"/>